<sequence length="130" mass="14879">MVCHNNTVFSTHRPKMHGPKMLGMYRVRLDQAGRKVSRRHARQEKATKMAPRPVDALRPAVHCMTQRYNMRMRMGRGFSVAELKAAGVAPAYAKTIGICVDTRRKNRSEESLNRNVERIKAYVAKITVKK</sequence>
<keyword evidence="2 4" id="KW-0689">Ribosomal protein</keyword>
<dbReference type="HAMAP" id="MF_00499">
    <property type="entry name" value="Ribosomal_eL13"/>
    <property type="match status" value="1"/>
</dbReference>
<evidence type="ECO:0000313" key="5">
    <source>
        <dbReference type="EMBL" id="KAG9393232.1"/>
    </source>
</evidence>
<comment type="similarity">
    <text evidence="1 4">Belongs to the eukaryotic ribosomal protein eL13 family.</text>
</comment>
<dbReference type="OrthoDB" id="10264538at2759"/>
<dbReference type="Proteomes" id="UP000717585">
    <property type="component" value="Unassembled WGS sequence"/>
</dbReference>
<proteinExistence type="inferred from homology"/>
<evidence type="ECO:0000256" key="1">
    <source>
        <dbReference type="ARBA" id="ARBA00005640"/>
    </source>
</evidence>
<dbReference type="Pfam" id="PF01294">
    <property type="entry name" value="Ribosomal_L13e"/>
    <property type="match status" value="1"/>
</dbReference>
<keyword evidence="6" id="KW-1185">Reference proteome</keyword>
<dbReference type="InterPro" id="IPR018256">
    <property type="entry name" value="Ribosomal_eL13_CS"/>
</dbReference>
<organism evidence="5 6">
    <name type="scientific">Carpediemonas membranifera</name>
    <dbReference type="NCBI Taxonomy" id="201153"/>
    <lineage>
        <taxon>Eukaryota</taxon>
        <taxon>Metamonada</taxon>
        <taxon>Carpediemonas-like organisms</taxon>
        <taxon>Carpediemonas</taxon>
    </lineage>
</organism>
<dbReference type="GO" id="GO:0003735">
    <property type="term" value="F:structural constituent of ribosome"/>
    <property type="evidence" value="ECO:0007669"/>
    <property type="project" value="InterPro"/>
</dbReference>
<dbReference type="GO" id="GO:0003723">
    <property type="term" value="F:RNA binding"/>
    <property type="evidence" value="ECO:0007669"/>
    <property type="project" value="TreeGrafter"/>
</dbReference>
<dbReference type="GO" id="GO:0006412">
    <property type="term" value="P:translation"/>
    <property type="evidence" value="ECO:0007669"/>
    <property type="project" value="InterPro"/>
</dbReference>
<dbReference type="AlphaFoldDB" id="A0A8J6E3I6"/>
<protein>
    <recommendedName>
        <fullName evidence="4">60S ribosomal protein L13</fullName>
    </recommendedName>
</protein>
<dbReference type="InterPro" id="IPR001380">
    <property type="entry name" value="Ribosomal_eL13"/>
</dbReference>
<name>A0A8J6E3I6_9EUKA</name>
<dbReference type="PANTHER" id="PTHR11722">
    <property type="entry name" value="60S RIBOSOMAL PROTEIN L13"/>
    <property type="match status" value="1"/>
</dbReference>
<accession>A0A8J6E3I6</accession>
<evidence type="ECO:0000256" key="4">
    <source>
        <dbReference type="RuleBase" id="RU000572"/>
    </source>
</evidence>
<reference evidence="5" key="1">
    <citation type="submission" date="2021-05" db="EMBL/GenBank/DDBJ databases">
        <title>A free-living protist that lacks canonical eukaryotic 1 DNA replication and segregation systems.</title>
        <authorList>
            <person name="Salas-Leiva D.E."/>
            <person name="Tromer E.C."/>
            <person name="Curtis B.A."/>
            <person name="Jerlstrom-Hultqvist J."/>
            <person name="Kolisko M."/>
            <person name="Yi Z."/>
            <person name="Salas-Leiva J.S."/>
            <person name="Gallot-Lavallee L."/>
            <person name="Kops G.J.P.L."/>
            <person name="Archibald J.M."/>
            <person name="Simpson A.G.B."/>
            <person name="Roger A.J."/>
        </authorList>
    </citation>
    <scope>NUCLEOTIDE SEQUENCE</scope>
    <source>
        <strain evidence="5">BICM</strain>
    </source>
</reference>
<keyword evidence="3 4" id="KW-0687">Ribonucleoprotein</keyword>
<dbReference type="GO" id="GO:0022625">
    <property type="term" value="C:cytosolic large ribosomal subunit"/>
    <property type="evidence" value="ECO:0007669"/>
    <property type="project" value="TreeGrafter"/>
</dbReference>
<dbReference type="PANTHER" id="PTHR11722:SF0">
    <property type="entry name" value="LARGE RIBOSOMAL SUBUNIT PROTEIN EL13"/>
    <property type="match status" value="1"/>
</dbReference>
<dbReference type="PROSITE" id="PS01104">
    <property type="entry name" value="RIBOSOMAL_L13E"/>
    <property type="match status" value="1"/>
</dbReference>
<evidence type="ECO:0000256" key="3">
    <source>
        <dbReference type="ARBA" id="ARBA00023274"/>
    </source>
</evidence>
<evidence type="ECO:0000313" key="6">
    <source>
        <dbReference type="Proteomes" id="UP000717585"/>
    </source>
</evidence>
<gene>
    <name evidence="5" type="ORF">J8273_3365</name>
</gene>
<evidence type="ECO:0000256" key="2">
    <source>
        <dbReference type="ARBA" id="ARBA00022980"/>
    </source>
</evidence>
<comment type="caution">
    <text evidence="5">The sequence shown here is derived from an EMBL/GenBank/DDBJ whole genome shotgun (WGS) entry which is preliminary data.</text>
</comment>
<dbReference type="EMBL" id="JAHDYR010000025">
    <property type="protein sequence ID" value="KAG9393232.1"/>
    <property type="molecule type" value="Genomic_DNA"/>
</dbReference>